<reference evidence="1" key="1">
    <citation type="submission" date="2022-08" db="EMBL/GenBank/DDBJ databases">
        <authorList>
            <person name="Gutierrez-Valencia J."/>
        </authorList>
    </citation>
    <scope>NUCLEOTIDE SEQUENCE</scope>
</reference>
<protein>
    <submittedName>
        <fullName evidence="1">Uncharacterized protein</fullName>
    </submittedName>
</protein>
<evidence type="ECO:0000313" key="1">
    <source>
        <dbReference type="EMBL" id="CAI0463269.1"/>
    </source>
</evidence>
<gene>
    <name evidence="1" type="ORF">LITE_LOCUS35699</name>
</gene>
<dbReference type="AlphaFoldDB" id="A0AAV0NX82"/>
<comment type="caution">
    <text evidence="1">The sequence shown here is derived from an EMBL/GenBank/DDBJ whole genome shotgun (WGS) entry which is preliminary data.</text>
</comment>
<dbReference type="Proteomes" id="UP001154282">
    <property type="component" value="Unassembled WGS sequence"/>
</dbReference>
<organism evidence="1 2">
    <name type="scientific">Linum tenue</name>
    <dbReference type="NCBI Taxonomy" id="586396"/>
    <lineage>
        <taxon>Eukaryota</taxon>
        <taxon>Viridiplantae</taxon>
        <taxon>Streptophyta</taxon>
        <taxon>Embryophyta</taxon>
        <taxon>Tracheophyta</taxon>
        <taxon>Spermatophyta</taxon>
        <taxon>Magnoliopsida</taxon>
        <taxon>eudicotyledons</taxon>
        <taxon>Gunneridae</taxon>
        <taxon>Pentapetalae</taxon>
        <taxon>rosids</taxon>
        <taxon>fabids</taxon>
        <taxon>Malpighiales</taxon>
        <taxon>Linaceae</taxon>
        <taxon>Linum</taxon>
    </lineage>
</organism>
<accession>A0AAV0NX82</accession>
<sequence length="43" mass="4856">MQNPLCRWTGNNKHFALLDDSAFINPPRLARRGKKGGSNSIWS</sequence>
<evidence type="ECO:0000313" key="2">
    <source>
        <dbReference type="Proteomes" id="UP001154282"/>
    </source>
</evidence>
<proteinExistence type="predicted"/>
<name>A0AAV0NX82_9ROSI</name>
<dbReference type="EMBL" id="CAMGYJ010000008">
    <property type="protein sequence ID" value="CAI0463269.1"/>
    <property type="molecule type" value="Genomic_DNA"/>
</dbReference>
<keyword evidence="2" id="KW-1185">Reference proteome</keyword>